<dbReference type="GO" id="GO:0016829">
    <property type="term" value="F:lyase activity"/>
    <property type="evidence" value="ECO:0007669"/>
    <property type="project" value="UniProtKB-KW"/>
</dbReference>
<sequence length="533" mass="60977">MRHLLWLSLVLLVAGCAQQSSPTGGPKDLTPPQLIRQTPANQTLNFTGKTVELEFDEYVSVDNLMQQLLITPAIEGTYDFKTQPKGVRITFDQPFRPNTTYSLNFRNAFKDVTERNPARNVKIVFSTGKSLDSLRMSGNVRDMMTDKPAFDALVGLYQISDTLKFSKNKPYYLTKTDSSGNFTLENLAPGQYRLAALQDVNNNLLFNTEKEKIAFHPNPITLPGFTDTPTLKLVAADMAPQRQPKSMVTSKQYTLAYPRGIQDVQVSFWKREDSLTYAQVDDKQLRFYNREARTDTIRARITVTDSLNRTFSHDQKIRFKDRPKKGNDIVEAMETKVLPKSSDDMERNFHYQLRFSKPITRFAPENILLQEDTIRNIKLTDKDWKWNRYKTELLIDKPIEFRRDVRVIMPKGTFISIEGDTAQAVRALHALRDPEKYGTISGEVKNVHSDFFVELIGAADYKVVATIRNKSPFTFVSVPPGTYRLRLVLDHNKNGRWDPGNPDAFISPEPVILFPNEIKLKANFELLGNDFSL</sequence>
<keyword evidence="1 2" id="KW-0732">Signal</keyword>
<dbReference type="InterPro" id="IPR013784">
    <property type="entry name" value="Carb-bd-like_fold"/>
</dbReference>
<dbReference type="Proteomes" id="UP000198901">
    <property type="component" value="Unassembled WGS sequence"/>
</dbReference>
<dbReference type="STRING" id="563176.SAMN04488090_1500"/>
<reference evidence="5 6" key="1">
    <citation type="submission" date="2016-10" db="EMBL/GenBank/DDBJ databases">
        <authorList>
            <person name="de Groot N.N."/>
        </authorList>
    </citation>
    <scope>NUCLEOTIDE SEQUENCE [LARGE SCALE GENOMIC DNA]</scope>
    <source>
        <strain evidence="5 6">DSM 21668</strain>
    </source>
</reference>
<evidence type="ECO:0000256" key="1">
    <source>
        <dbReference type="ARBA" id="ARBA00022729"/>
    </source>
</evidence>
<organism evidence="5 6">
    <name type="scientific">Siphonobacter aquaeclarae</name>
    <dbReference type="NCBI Taxonomy" id="563176"/>
    <lineage>
        <taxon>Bacteria</taxon>
        <taxon>Pseudomonadati</taxon>
        <taxon>Bacteroidota</taxon>
        <taxon>Cytophagia</taxon>
        <taxon>Cytophagales</taxon>
        <taxon>Cytophagaceae</taxon>
        <taxon>Siphonobacter</taxon>
    </lineage>
</organism>
<evidence type="ECO:0000313" key="5">
    <source>
        <dbReference type="EMBL" id="SDL70734.1"/>
    </source>
</evidence>
<dbReference type="GO" id="GO:0030246">
    <property type="term" value="F:carbohydrate binding"/>
    <property type="evidence" value="ECO:0007669"/>
    <property type="project" value="InterPro"/>
</dbReference>
<feature type="domain" description="SbsA Ig-like" evidence="3">
    <location>
        <begin position="29"/>
        <end position="127"/>
    </location>
</feature>
<feature type="domain" description="Rhamnogalacturonan lyase" evidence="4">
    <location>
        <begin position="155"/>
        <end position="196"/>
    </location>
</feature>
<feature type="signal peptide" evidence="2">
    <location>
        <begin position="1"/>
        <end position="19"/>
    </location>
</feature>
<evidence type="ECO:0000259" key="4">
    <source>
        <dbReference type="Pfam" id="PF14686"/>
    </source>
</evidence>
<name>A0A1G9M9D1_9BACT</name>
<dbReference type="SUPFAM" id="SSF49452">
    <property type="entry name" value="Starch-binding domain-like"/>
    <property type="match status" value="1"/>
</dbReference>
<accession>A0A1G9M9D1</accession>
<evidence type="ECO:0000256" key="2">
    <source>
        <dbReference type="SAM" id="SignalP"/>
    </source>
</evidence>
<feature type="chain" id="PRO_5011609524" evidence="2">
    <location>
        <begin position="20"/>
        <end position="533"/>
    </location>
</feature>
<dbReference type="InterPro" id="IPR032812">
    <property type="entry name" value="SbsA_Ig"/>
</dbReference>
<gene>
    <name evidence="5" type="ORF">SAMN04488090_1500</name>
</gene>
<keyword evidence="6" id="KW-1185">Reference proteome</keyword>
<dbReference type="AlphaFoldDB" id="A0A1G9M9D1"/>
<evidence type="ECO:0000313" key="6">
    <source>
        <dbReference type="Proteomes" id="UP000198901"/>
    </source>
</evidence>
<keyword evidence="5" id="KW-0456">Lyase</keyword>
<dbReference type="PROSITE" id="PS51257">
    <property type="entry name" value="PROKAR_LIPOPROTEIN"/>
    <property type="match status" value="1"/>
</dbReference>
<proteinExistence type="predicted"/>
<dbReference type="EMBL" id="FNGS01000003">
    <property type="protein sequence ID" value="SDL70734.1"/>
    <property type="molecule type" value="Genomic_DNA"/>
</dbReference>
<protein>
    <submittedName>
        <fullName evidence="5">Polysaccharide lyase family 4, domain II</fullName>
    </submittedName>
</protein>
<dbReference type="Gene3D" id="2.60.40.1120">
    <property type="entry name" value="Carboxypeptidase-like, regulatory domain"/>
    <property type="match status" value="1"/>
</dbReference>
<dbReference type="OrthoDB" id="9809989at2"/>
<dbReference type="Pfam" id="PF13205">
    <property type="entry name" value="Big_5"/>
    <property type="match status" value="1"/>
</dbReference>
<evidence type="ECO:0000259" key="3">
    <source>
        <dbReference type="Pfam" id="PF13205"/>
    </source>
</evidence>
<dbReference type="InterPro" id="IPR029413">
    <property type="entry name" value="RG-lyase_II"/>
</dbReference>
<dbReference type="Pfam" id="PF14686">
    <property type="entry name" value="fn3_3"/>
    <property type="match status" value="1"/>
</dbReference>
<dbReference type="RefSeq" id="WP_093199887.1">
    <property type="nucleotide sequence ID" value="NZ_FNGS01000003.1"/>
</dbReference>